<dbReference type="EMBL" id="CM037014">
    <property type="protein sequence ID" value="KAH7686405.1"/>
    <property type="molecule type" value="Genomic_DNA"/>
</dbReference>
<name>A0ACB7WF22_DIOAL</name>
<evidence type="ECO:0000313" key="1">
    <source>
        <dbReference type="EMBL" id="KAH7686405.1"/>
    </source>
</evidence>
<comment type="caution">
    <text evidence="1">The sequence shown here is derived from an EMBL/GenBank/DDBJ whole genome shotgun (WGS) entry which is preliminary data.</text>
</comment>
<proteinExistence type="predicted"/>
<organism evidence="1 2">
    <name type="scientific">Dioscorea alata</name>
    <name type="common">Purple yam</name>
    <dbReference type="NCBI Taxonomy" id="55571"/>
    <lineage>
        <taxon>Eukaryota</taxon>
        <taxon>Viridiplantae</taxon>
        <taxon>Streptophyta</taxon>
        <taxon>Embryophyta</taxon>
        <taxon>Tracheophyta</taxon>
        <taxon>Spermatophyta</taxon>
        <taxon>Magnoliopsida</taxon>
        <taxon>Liliopsida</taxon>
        <taxon>Dioscoreales</taxon>
        <taxon>Dioscoreaceae</taxon>
        <taxon>Dioscorea</taxon>
    </lineage>
</organism>
<reference evidence="2" key="1">
    <citation type="journal article" date="2022" name="Nat. Commun.">
        <title>Chromosome evolution and the genetic basis of agronomically important traits in greater yam.</title>
        <authorList>
            <person name="Bredeson J.V."/>
            <person name="Lyons J.B."/>
            <person name="Oniyinde I.O."/>
            <person name="Okereke N.R."/>
            <person name="Kolade O."/>
            <person name="Nnabue I."/>
            <person name="Nwadili C.O."/>
            <person name="Hribova E."/>
            <person name="Parker M."/>
            <person name="Nwogha J."/>
            <person name="Shu S."/>
            <person name="Carlson J."/>
            <person name="Kariba R."/>
            <person name="Muthemba S."/>
            <person name="Knop K."/>
            <person name="Barton G.J."/>
            <person name="Sherwood A.V."/>
            <person name="Lopez-Montes A."/>
            <person name="Asiedu R."/>
            <person name="Jamnadass R."/>
            <person name="Muchugi A."/>
            <person name="Goodstein D."/>
            <person name="Egesi C.N."/>
            <person name="Featherston J."/>
            <person name="Asfaw A."/>
            <person name="Simpson G.G."/>
            <person name="Dolezel J."/>
            <person name="Hendre P.S."/>
            <person name="Van Deynze A."/>
            <person name="Kumar P.L."/>
            <person name="Obidiegwu J.E."/>
            <person name="Bhattacharjee R."/>
            <person name="Rokhsar D.S."/>
        </authorList>
    </citation>
    <scope>NUCLEOTIDE SEQUENCE [LARGE SCALE GENOMIC DNA]</scope>
    <source>
        <strain evidence="2">cv. TDa95/00328</strain>
    </source>
</reference>
<keyword evidence="2" id="KW-1185">Reference proteome</keyword>
<gene>
    <name evidence="1" type="ORF">IHE45_04G103100</name>
</gene>
<sequence length="847" mass="94739">MEFSSPVDMRSVASSLQTPPPSGHTLLINHPNSVHYTPRNRQPAAFDSGGILRSYSIMLQCCTSQRSFLEGKSVHARLIRSNVEPDVHLWDCLVNFYSKCSLVDYARNLLDEMPQRDVVAWTSLISGYVLENKGREGVRMVYEMQKEGIQPNGFTLAAGLKACGICLDLSIGRQLHGQVIKLQFLSDLFVGSSLVDLYVKCGEVELAEKLFFGLPQHNAVSWNVLLNGYARMGDEKKVVSLYSQIMEFETRLNKHTLSIVLKCCACSGDVRQGRVVHCLVVKTGLDIDEYLGCALIDVYSKSGLVDDSCKIFARMEERDVAVWSAMISCFDQQGFDVEAVELFRKMNHAGVKPNQFTMASIASVACQITSEKFCASVHAFILKSGFAMENTLGNSVMNMYMKNGAVQDGCMVFNELMDTDTISWNTLLSGFHSGRNCEEGLRIFRQMLIENFTPNKYTFISILRSCTSLMASSYGTQIHAHILKNGLDKDSFVGTALVDMYTSCSLMENALLVFDRMKERDVFSWTVIITAYAKADQGEEAIRTYKQMQRESVLPNEFTLASCLRACSNLAALDTGRQLHSQTIKSGHSDAYVSTALTDMYVKCGCIRDAEAVFEGSTSRDIVFWNTMICGFSQHGYGQKALNLFQYMMDEGIKPDNVTFIGVLSACGHAGLLDAGKKYFDSLECVYGITPTIEHYACMVGILGRGGRLDEVESFINEMTLVPDISIWQTVLATCRKLGNIDVAERVSEKLFKMEPLMDSAYVLLANAYASSKRWNDVARIRRMMSNHRVKKEPGCSWIEISGQVHVFLSQDISHPCSKEIYLKLRELNQEMVLSGYVPETEFLHIE</sequence>
<evidence type="ECO:0000313" key="2">
    <source>
        <dbReference type="Proteomes" id="UP000827976"/>
    </source>
</evidence>
<accession>A0ACB7WF22</accession>
<protein>
    <submittedName>
        <fullName evidence="1">TPR-like protein</fullName>
    </submittedName>
</protein>
<dbReference type="Proteomes" id="UP000827976">
    <property type="component" value="Chromosome 4"/>
</dbReference>